<evidence type="ECO:0000313" key="4">
    <source>
        <dbReference type="EMBL" id="CCH29300.1"/>
    </source>
</evidence>
<evidence type="ECO:0000256" key="3">
    <source>
        <dbReference type="SAM" id="SignalP"/>
    </source>
</evidence>
<feature type="transmembrane region" description="Helical" evidence="2">
    <location>
        <begin position="487"/>
        <end position="508"/>
    </location>
</feature>
<reference evidence="4 5" key="1">
    <citation type="journal article" date="2012" name="BMC Genomics">
        <title>Complete genome sequence of Saccharothrix espanaensis DSM 44229T and comparison to the other completely sequenced Pseudonocardiaceae.</title>
        <authorList>
            <person name="Strobel T."/>
            <person name="Al-Dilaimi A."/>
            <person name="Blom J."/>
            <person name="Gessner A."/>
            <person name="Kalinowski J."/>
            <person name="Luzhetska M."/>
            <person name="Puhler A."/>
            <person name="Szczepanowski R."/>
            <person name="Bechthold A."/>
            <person name="Ruckert C."/>
        </authorList>
    </citation>
    <scope>NUCLEOTIDE SEQUENCE [LARGE SCALE GENOMIC DNA]</scope>
    <source>
        <strain evidence="5">ATCC 51144 / DSM 44229 / JCM 9112 / NBRC 15066 / NRRL 15764</strain>
    </source>
</reference>
<feature type="transmembrane region" description="Helical" evidence="2">
    <location>
        <begin position="520"/>
        <end position="541"/>
    </location>
</feature>
<feature type="compositionally biased region" description="Polar residues" evidence="1">
    <location>
        <begin position="633"/>
        <end position="642"/>
    </location>
</feature>
<organism evidence="4 5">
    <name type="scientific">Saccharothrix espanaensis (strain ATCC 51144 / DSM 44229 / JCM 9112 / NBRC 15066 / NRRL 15764)</name>
    <dbReference type="NCBI Taxonomy" id="1179773"/>
    <lineage>
        <taxon>Bacteria</taxon>
        <taxon>Bacillati</taxon>
        <taxon>Actinomycetota</taxon>
        <taxon>Actinomycetes</taxon>
        <taxon>Pseudonocardiales</taxon>
        <taxon>Pseudonocardiaceae</taxon>
        <taxon>Saccharothrix</taxon>
    </lineage>
</organism>
<dbReference type="Proteomes" id="UP000006281">
    <property type="component" value="Chromosome"/>
</dbReference>
<dbReference type="HOGENOM" id="CLU_385371_0_0_11"/>
<feature type="transmembrane region" description="Helical" evidence="2">
    <location>
        <begin position="458"/>
        <end position="475"/>
    </location>
</feature>
<evidence type="ECO:0000256" key="1">
    <source>
        <dbReference type="SAM" id="MobiDB-lite"/>
    </source>
</evidence>
<dbReference type="EMBL" id="HE804045">
    <property type="protein sequence ID" value="CCH29300.1"/>
    <property type="molecule type" value="Genomic_DNA"/>
</dbReference>
<feature type="chain" id="PRO_5003834324" evidence="3">
    <location>
        <begin position="31"/>
        <end position="717"/>
    </location>
</feature>
<keyword evidence="2" id="KW-0812">Transmembrane</keyword>
<name>K0JPY6_SACES</name>
<evidence type="ECO:0000313" key="5">
    <source>
        <dbReference type="Proteomes" id="UP000006281"/>
    </source>
</evidence>
<sequence length="717" mass="73743">MSAADTATRSGSAATLVLVSLFVFTAPAAAQTGTPQPTAGIEMVRIADREYPRVRVADGRWWYLAPSCPWPSAQVPADAVCGGDQAILRDDAELRCTFIVNHRRELSPQRATWRFCLTRPPLSPAYHWTEEQNERRIDQVRTAVGSCVGTNNGCMAMQWWPRAGDGTIDCAAIPRDKLGDALTSASSQGTDRRVIDRTCAVLNSYLARRAFPSGVTAADLNLAGRVVADGVPIGTATGSMESVVDWGKVGDSVDALCSIPANVLTMGTLCVGATAAQAGAKLWGAMDCATEFDKCLAEAAARAMLTGLELTLDALRHPTAVDFDDPGLRSVLGAIGTVSAYLVLLLFLVNAVIAAVRMRTRELAEGALGLVRWAFGLGVGLTLVALAVFVSDRVADWFAGATAGTSEVVYARFFSLMYTLATSGGANATGWLFVMVVCLLGAFASGIAYLLLIFRKGAIVLAVALMVLQLAGGAGPKGTRKWSRKGLSVLWACIIAKPLTVIVFRLGETWIGQGRGLGDLLLGVGTLGVAAVAPFVVVKWFPLDGGPGGGSSRGSLAMTTAAALSMVANRGSTATTALRSATSSTALPAGGAGVRQLPAGHTPGPRSSPAGGVTISTPPRNPSAGRPVGAQQVHRSATSSASGMRSVLTSAAIAGAVGAVAGQVAMDGVTSGGADDSPYPDHLPYLPLSTGASRSPVPGTQEPGNGPSGPATGGGRW</sequence>
<keyword evidence="2" id="KW-0472">Membrane</keyword>
<dbReference type="BioCyc" id="SESP1179773:BN6_RS09725-MONOMER"/>
<proteinExistence type="predicted"/>
<protein>
    <submittedName>
        <fullName evidence="4">Putative secreted protein</fullName>
    </submittedName>
</protein>
<feature type="compositionally biased region" description="Low complexity" evidence="1">
    <location>
        <begin position="575"/>
        <end position="587"/>
    </location>
</feature>
<feature type="signal peptide" evidence="3">
    <location>
        <begin position="1"/>
        <end position="30"/>
    </location>
</feature>
<dbReference type="OrthoDB" id="9819766at2"/>
<keyword evidence="2" id="KW-1133">Transmembrane helix</keyword>
<feature type="region of interest" description="Disordered" evidence="1">
    <location>
        <begin position="672"/>
        <end position="717"/>
    </location>
</feature>
<keyword evidence="5" id="KW-1185">Reference proteome</keyword>
<dbReference type="eggNOG" id="COG2311">
    <property type="taxonomic scope" value="Bacteria"/>
</dbReference>
<gene>
    <name evidence="4" type="ordered locus">BN6_19800</name>
</gene>
<feature type="transmembrane region" description="Helical" evidence="2">
    <location>
        <begin position="430"/>
        <end position="452"/>
    </location>
</feature>
<dbReference type="STRING" id="1179773.BN6_19800"/>
<accession>K0JPY6</accession>
<evidence type="ECO:0000256" key="2">
    <source>
        <dbReference type="SAM" id="Phobius"/>
    </source>
</evidence>
<feature type="region of interest" description="Disordered" evidence="1">
    <location>
        <begin position="575"/>
        <end position="642"/>
    </location>
</feature>
<feature type="transmembrane region" description="Helical" evidence="2">
    <location>
        <begin position="338"/>
        <end position="358"/>
    </location>
</feature>
<dbReference type="KEGG" id="sesp:BN6_19800"/>
<keyword evidence="3" id="KW-0732">Signal</keyword>
<dbReference type="AlphaFoldDB" id="K0JPY6"/>
<feature type="transmembrane region" description="Helical" evidence="2">
    <location>
        <begin position="370"/>
        <end position="391"/>
    </location>
</feature>
<dbReference type="PATRIC" id="fig|1179773.3.peg.1990"/>